<reference evidence="1" key="1">
    <citation type="submission" date="2021-03" db="EMBL/GenBank/DDBJ databases">
        <title>Evolutionary priming and transition to the ectomycorrhizal habit in an iconic lineage of mushroom-forming fungi: is preadaptation a requirement?</title>
        <authorList>
            <consortium name="DOE Joint Genome Institute"/>
            <person name="Looney B.P."/>
            <person name="Miyauchi S."/>
            <person name="Morin E."/>
            <person name="Drula E."/>
            <person name="Courty P.E."/>
            <person name="Chicoki N."/>
            <person name="Fauchery L."/>
            <person name="Kohler A."/>
            <person name="Kuo A."/>
            <person name="LaButti K."/>
            <person name="Pangilinan J."/>
            <person name="Lipzen A."/>
            <person name="Riley R."/>
            <person name="Andreopoulos W."/>
            <person name="He G."/>
            <person name="Johnson J."/>
            <person name="Barry K.W."/>
            <person name="Grigoriev I.V."/>
            <person name="Nagy L."/>
            <person name="Hibbett D."/>
            <person name="Henrissat B."/>
            <person name="Matheny P.B."/>
            <person name="Labbe J."/>
            <person name="Martin A.F."/>
        </authorList>
    </citation>
    <scope>NUCLEOTIDE SEQUENCE</scope>
    <source>
        <strain evidence="1">BPL698</strain>
    </source>
</reference>
<evidence type="ECO:0000313" key="1">
    <source>
        <dbReference type="EMBL" id="KAI9458973.1"/>
    </source>
</evidence>
<dbReference type="EMBL" id="JAGFNK010000204">
    <property type="protein sequence ID" value="KAI9458973.1"/>
    <property type="molecule type" value="Genomic_DNA"/>
</dbReference>
<dbReference type="Proteomes" id="UP001207468">
    <property type="component" value="Unassembled WGS sequence"/>
</dbReference>
<name>A0ACC0U309_9AGAM</name>
<comment type="caution">
    <text evidence="1">The sequence shown here is derived from an EMBL/GenBank/DDBJ whole genome shotgun (WGS) entry which is preliminary data.</text>
</comment>
<organism evidence="1 2">
    <name type="scientific">Russula earlei</name>
    <dbReference type="NCBI Taxonomy" id="71964"/>
    <lineage>
        <taxon>Eukaryota</taxon>
        <taxon>Fungi</taxon>
        <taxon>Dikarya</taxon>
        <taxon>Basidiomycota</taxon>
        <taxon>Agaricomycotina</taxon>
        <taxon>Agaricomycetes</taxon>
        <taxon>Russulales</taxon>
        <taxon>Russulaceae</taxon>
        <taxon>Russula</taxon>
    </lineage>
</organism>
<protein>
    <submittedName>
        <fullName evidence="1">Uncharacterized protein</fullName>
    </submittedName>
</protein>
<proteinExistence type="predicted"/>
<evidence type="ECO:0000313" key="2">
    <source>
        <dbReference type="Proteomes" id="UP001207468"/>
    </source>
</evidence>
<gene>
    <name evidence="1" type="ORF">F5148DRAFT_1219731</name>
</gene>
<accession>A0ACC0U309</accession>
<keyword evidence="2" id="KW-1185">Reference proteome</keyword>
<sequence length="132" mass="14588">MSSTASSSANFQSVLNAAFESYTKKTGIDLINHPSAHKLENCNTSEDILQLFQERETAFKDYRNKNRKLINRLRPVVQVVHAFSGVISKVAGTVPFQPTKAIFVGVDILLVAAIRVSASYDALIDLFECILL</sequence>